<accession>L1NG99</accession>
<protein>
    <submittedName>
        <fullName evidence="8">Putative glyoxylate reductase</fullName>
    </submittedName>
</protein>
<dbReference type="Gene3D" id="3.40.50.720">
    <property type="entry name" value="NAD(P)-binding Rossmann-like Domain"/>
    <property type="match status" value="2"/>
</dbReference>
<dbReference type="SUPFAM" id="SSF52283">
    <property type="entry name" value="Formate/glycerate dehydrogenase catalytic domain-like"/>
    <property type="match status" value="1"/>
</dbReference>
<dbReference type="InterPro" id="IPR050857">
    <property type="entry name" value="D-2-hydroxyacid_DH"/>
</dbReference>
<comment type="similarity">
    <text evidence="1 5">Belongs to the D-isomer specific 2-hydroxyacid dehydrogenase family.</text>
</comment>
<evidence type="ECO:0000256" key="1">
    <source>
        <dbReference type="ARBA" id="ARBA00005854"/>
    </source>
</evidence>
<dbReference type="PROSITE" id="PS00065">
    <property type="entry name" value="D_2_HYDROXYACID_DH_1"/>
    <property type="match status" value="1"/>
</dbReference>
<evidence type="ECO:0000256" key="5">
    <source>
        <dbReference type="RuleBase" id="RU003719"/>
    </source>
</evidence>
<reference evidence="8 9" key="1">
    <citation type="submission" date="2012-05" db="EMBL/GenBank/DDBJ databases">
        <authorList>
            <person name="Weinstock G."/>
            <person name="Sodergren E."/>
            <person name="Lobos E.A."/>
            <person name="Fulton L."/>
            <person name="Fulton R."/>
            <person name="Courtney L."/>
            <person name="Fronick C."/>
            <person name="O'Laughlin M."/>
            <person name="Godfrey J."/>
            <person name="Wilson R.M."/>
            <person name="Miner T."/>
            <person name="Farmer C."/>
            <person name="Delehaunty K."/>
            <person name="Cordes M."/>
            <person name="Minx P."/>
            <person name="Tomlinson C."/>
            <person name="Chen J."/>
            <person name="Wollam A."/>
            <person name="Pepin K.H."/>
            <person name="Bhonagiri V."/>
            <person name="Zhang X."/>
            <person name="Suruliraj S."/>
            <person name="Warren W."/>
            <person name="Mitreva M."/>
            <person name="Mardis E.R."/>
            <person name="Wilson R.K."/>
        </authorList>
    </citation>
    <scope>NUCLEOTIDE SEQUENCE [LARGE SCALE GENOMIC DNA]</scope>
    <source>
        <strain evidence="8 9">F0037</strain>
    </source>
</reference>
<dbReference type="PROSITE" id="PS00670">
    <property type="entry name" value="D_2_HYDROXYACID_DH_2"/>
    <property type="match status" value="1"/>
</dbReference>
<evidence type="ECO:0000256" key="2">
    <source>
        <dbReference type="ARBA" id="ARBA00022605"/>
    </source>
</evidence>
<dbReference type="InterPro" id="IPR036291">
    <property type="entry name" value="NAD(P)-bd_dom_sf"/>
</dbReference>
<dbReference type="RefSeq" id="WP_005468546.1">
    <property type="nucleotide sequence ID" value="NZ_KB291043.1"/>
</dbReference>
<keyword evidence="4" id="KW-0520">NAD</keyword>
<organism evidence="8 9">
    <name type="scientific">Porphyromonas catoniae F0037</name>
    <dbReference type="NCBI Taxonomy" id="1127696"/>
    <lineage>
        <taxon>Bacteria</taxon>
        <taxon>Pseudomonadati</taxon>
        <taxon>Bacteroidota</taxon>
        <taxon>Bacteroidia</taxon>
        <taxon>Bacteroidales</taxon>
        <taxon>Porphyromonadaceae</taxon>
        <taxon>Porphyromonas</taxon>
    </lineage>
</organism>
<keyword evidence="3 5" id="KW-0560">Oxidoreductase</keyword>
<dbReference type="AlphaFoldDB" id="L1NG99"/>
<dbReference type="InterPro" id="IPR006139">
    <property type="entry name" value="D-isomer_2_OHA_DH_cat_dom"/>
</dbReference>
<comment type="caution">
    <text evidence="8">The sequence shown here is derived from an EMBL/GenBank/DDBJ whole genome shotgun (WGS) entry which is preliminary data.</text>
</comment>
<name>L1NG99_9PORP</name>
<dbReference type="eggNOG" id="COG1052">
    <property type="taxonomic scope" value="Bacteria"/>
</dbReference>
<dbReference type="InterPro" id="IPR006140">
    <property type="entry name" value="D-isomer_DH_NAD-bd"/>
</dbReference>
<evidence type="ECO:0000313" key="8">
    <source>
        <dbReference type="EMBL" id="EKY02534.1"/>
    </source>
</evidence>
<feature type="domain" description="D-isomer specific 2-hydroxyacid dehydrogenase catalytic" evidence="6">
    <location>
        <begin position="33"/>
        <end position="319"/>
    </location>
</feature>
<dbReference type="GO" id="GO:0016616">
    <property type="term" value="F:oxidoreductase activity, acting on the CH-OH group of donors, NAD or NADP as acceptor"/>
    <property type="evidence" value="ECO:0007669"/>
    <property type="project" value="InterPro"/>
</dbReference>
<feature type="domain" description="D-isomer specific 2-hydroxyacid dehydrogenase NAD-binding" evidence="7">
    <location>
        <begin position="108"/>
        <end position="288"/>
    </location>
</feature>
<evidence type="ECO:0000313" key="9">
    <source>
        <dbReference type="Proteomes" id="UP000010408"/>
    </source>
</evidence>
<dbReference type="EMBL" id="AMEQ01000013">
    <property type="protein sequence ID" value="EKY02534.1"/>
    <property type="molecule type" value="Genomic_DNA"/>
</dbReference>
<proteinExistence type="inferred from homology"/>
<gene>
    <name evidence="8" type="ORF">HMPREF9134_00389</name>
</gene>
<evidence type="ECO:0000256" key="3">
    <source>
        <dbReference type="ARBA" id="ARBA00023002"/>
    </source>
</evidence>
<evidence type="ECO:0000256" key="4">
    <source>
        <dbReference type="ARBA" id="ARBA00023027"/>
    </source>
</evidence>
<dbReference type="Proteomes" id="UP000010408">
    <property type="component" value="Unassembled WGS sequence"/>
</dbReference>
<dbReference type="PANTHER" id="PTHR42789">
    <property type="entry name" value="D-ISOMER SPECIFIC 2-HYDROXYACID DEHYDROGENASE FAMILY PROTEIN (AFU_ORTHOLOGUE AFUA_6G10090)"/>
    <property type="match status" value="1"/>
</dbReference>
<dbReference type="GO" id="GO:0051287">
    <property type="term" value="F:NAD binding"/>
    <property type="evidence" value="ECO:0007669"/>
    <property type="project" value="InterPro"/>
</dbReference>
<sequence length="320" mass="35169">MATILVAFDTLDEGFERIPSDHTLIRPPHGRDFTQEELAALLPEADVLCSVFDIPVRADLIARGGKLRLIANYAVGYNNIDIEYARSRGITVTNTPHSVIAPTAELAMALLLSCSRRIVELDTMIRRCPGVKVAMGRTDRMGLPLAEKTLGIVGYGNIGEAVAMRCRAFGMKVIYYKRHRLSPQEEEAKGITYASLDELLRTSDVVSLHTPYSPETHHLIGERELALMPAHAILINTARGAVVDEEALLRALQRGSIAAAGLDVFEHDDCPLAELSALPNVVMTPHVGTQTKDARLKMNHEMLENVARFLAGRMDISRVV</sequence>
<dbReference type="STRING" id="1127696.HMPREF9134_00389"/>
<dbReference type="InterPro" id="IPR029752">
    <property type="entry name" value="D-isomer_DH_CS1"/>
</dbReference>
<dbReference type="FunFam" id="3.40.50.720:FF:000203">
    <property type="entry name" value="D-3-phosphoglycerate dehydrogenase (SerA)"/>
    <property type="match status" value="1"/>
</dbReference>
<dbReference type="Pfam" id="PF00389">
    <property type="entry name" value="2-Hacid_dh"/>
    <property type="match status" value="1"/>
</dbReference>
<evidence type="ECO:0000259" key="6">
    <source>
        <dbReference type="Pfam" id="PF00389"/>
    </source>
</evidence>
<dbReference type="SUPFAM" id="SSF51735">
    <property type="entry name" value="NAD(P)-binding Rossmann-fold domains"/>
    <property type="match status" value="1"/>
</dbReference>
<dbReference type="PANTHER" id="PTHR42789:SF1">
    <property type="entry name" value="D-ISOMER SPECIFIC 2-HYDROXYACID DEHYDROGENASE FAMILY PROTEIN (AFU_ORTHOLOGUE AFUA_6G10090)"/>
    <property type="match status" value="1"/>
</dbReference>
<keyword evidence="2" id="KW-0028">Amino-acid biosynthesis</keyword>
<evidence type="ECO:0000259" key="7">
    <source>
        <dbReference type="Pfam" id="PF02826"/>
    </source>
</evidence>
<dbReference type="InterPro" id="IPR029753">
    <property type="entry name" value="D-isomer_DH_CS"/>
</dbReference>
<dbReference type="GO" id="GO:0008652">
    <property type="term" value="P:amino acid biosynthetic process"/>
    <property type="evidence" value="ECO:0007669"/>
    <property type="project" value="UniProtKB-KW"/>
</dbReference>
<dbReference type="Pfam" id="PF02826">
    <property type="entry name" value="2-Hacid_dh_C"/>
    <property type="match status" value="1"/>
</dbReference>
<dbReference type="PATRIC" id="fig|1127696.3.peg.335"/>
<dbReference type="HOGENOM" id="CLU_019796_1_2_10"/>